<evidence type="ECO:0000259" key="2">
    <source>
        <dbReference type="Pfam" id="PF26449"/>
    </source>
</evidence>
<dbReference type="Pfam" id="PF12696">
    <property type="entry name" value="TraG-D_C"/>
    <property type="match status" value="1"/>
</dbReference>
<organism evidence="3 4">
    <name type="scientific">Candidatus Kaiserbacteria bacterium RIFCSPHIGHO2_12_FULL_53_13</name>
    <dbReference type="NCBI Taxonomy" id="1798502"/>
    <lineage>
        <taxon>Bacteria</taxon>
        <taxon>Candidatus Kaiseribacteriota</taxon>
    </lineage>
</organism>
<dbReference type="InterPro" id="IPR051162">
    <property type="entry name" value="T4SS_component"/>
</dbReference>
<gene>
    <name evidence="3" type="ORF">A3F27_02335</name>
</gene>
<dbReference type="Pfam" id="PF26449">
    <property type="entry name" value="DUF8128"/>
    <property type="match status" value="1"/>
</dbReference>
<dbReference type="Proteomes" id="UP000176689">
    <property type="component" value="Unassembled WGS sequence"/>
</dbReference>
<accession>A0A1F6E6G7</accession>
<dbReference type="SUPFAM" id="SSF52540">
    <property type="entry name" value="P-loop containing nucleoside triphosphate hydrolases"/>
    <property type="match status" value="1"/>
</dbReference>
<evidence type="ECO:0000313" key="3">
    <source>
        <dbReference type="EMBL" id="OGG69177.1"/>
    </source>
</evidence>
<feature type="domain" description="DUF8128" evidence="2">
    <location>
        <begin position="166"/>
        <end position="471"/>
    </location>
</feature>
<protein>
    <submittedName>
        <fullName evidence="3">Uncharacterized protein</fullName>
    </submittedName>
</protein>
<comment type="caution">
    <text evidence="3">The sequence shown here is derived from an EMBL/GenBank/DDBJ whole genome shotgun (WGS) entry which is preliminary data.</text>
</comment>
<dbReference type="InterPro" id="IPR032689">
    <property type="entry name" value="TraG-D_C"/>
</dbReference>
<name>A0A1F6E6G7_9BACT</name>
<dbReference type="Gene3D" id="3.40.50.300">
    <property type="entry name" value="P-loop containing nucleotide triphosphate hydrolases"/>
    <property type="match status" value="2"/>
</dbReference>
<sequence length="930" mass="105116">MEPRILAERIVRPVEKFKSSEEELAYLRERVREKEKELDTPKNQFESDRIAKREIAEYSSTPASAVLHEDVVMPEHETLRHVLKLEPEEHDTQMDGLLKIVATRGVRNALSVVSRMKDAHLEDDLHRVLVRYIAEGLPEKGFPPPEKVKRALHMVLFEIQPQAHGEKDKEQGQKLEQILASSEQLYAGLMSLIGKDEGFSLEIAVGEGTEEASLYLAVPRAKQTLAERLISSVFPNARISECRGDYNIFNYKGESAGAVARLAEHPAFPLKTYETFEHDPLNVLLASFAKLAKHGEGAAVQFIVGTEGDRYNKHYKKMLRAIEKGRPLSKALRVPETIIGEVIYDVSKAVFMPRKYKEDKEREFRRASDQVATEAIGRKVKSRITPVVIRLAASATDKKRAEELLKNLIAPFNQYDDSKGNRLIFKEVSSWSIRDFLRDFTFRTFDSGIAIPLSLAEIATMFHFTAERVTTSRELKRSFAKQAPAPVEISSKGITIGINRYGATETEVHFGANDRLRHCYVIGQTGTGKTGLIKNMIIQDIKNGEGVAFIDPHGNDIEDILASVPPERAGDVIYFDPAYTARPMGLNMLEYDRSRPEMKTFVVDEVYGIFRKLYADVPEAFGPMFEQYYRNAVQLVVEDPDSGSTFVEIPRVFADTEFRNLKLSRCKNPIIVQFWRKIAEAAQGDPSLENVAPYITSKFDVFLTNDIIRPIVSQEHSSFDFREIMDKKKIFIANLSKGRLGDRNTALLGLVLVSKFLQAAFSRVDTRGELPVFYLYIDEFQNFATPSIGTILSEARKYKLSLIIAHQFIAQLEEKIRDSVIGNVGTKAAFRVGTTDAEFLAKQFEPTFTAPDLENLPNRNAVLSLLVNGVPARPFTIQTVDLPKMDYSTITALKELSYRTFGRDREEVEAEIRRKFATPIEPDVPAPVYQ</sequence>
<dbReference type="EMBL" id="MFLP01000037">
    <property type="protein sequence ID" value="OGG69177.1"/>
    <property type="molecule type" value="Genomic_DNA"/>
</dbReference>
<dbReference type="CDD" id="cd01127">
    <property type="entry name" value="TrwB_TraG_TraD_VirD4"/>
    <property type="match status" value="1"/>
</dbReference>
<evidence type="ECO:0000259" key="1">
    <source>
        <dbReference type="Pfam" id="PF12696"/>
    </source>
</evidence>
<feature type="domain" description="TraD/TraG TraM recognition site" evidence="1">
    <location>
        <begin position="774"/>
        <end position="839"/>
    </location>
</feature>
<dbReference type="InterPro" id="IPR027417">
    <property type="entry name" value="P-loop_NTPase"/>
</dbReference>
<dbReference type="PANTHER" id="PTHR30121:SF11">
    <property type="entry name" value="AAA+ ATPASE DOMAIN-CONTAINING PROTEIN"/>
    <property type="match status" value="1"/>
</dbReference>
<evidence type="ECO:0000313" key="4">
    <source>
        <dbReference type="Proteomes" id="UP000176689"/>
    </source>
</evidence>
<dbReference type="InterPro" id="IPR058441">
    <property type="entry name" value="DUF8128"/>
</dbReference>
<proteinExistence type="predicted"/>
<dbReference type="PANTHER" id="PTHR30121">
    <property type="entry name" value="UNCHARACTERIZED PROTEIN YJGR-RELATED"/>
    <property type="match status" value="1"/>
</dbReference>
<reference evidence="3 4" key="1">
    <citation type="journal article" date="2016" name="Nat. Commun.">
        <title>Thousands of microbial genomes shed light on interconnected biogeochemical processes in an aquifer system.</title>
        <authorList>
            <person name="Anantharaman K."/>
            <person name="Brown C.T."/>
            <person name="Hug L.A."/>
            <person name="Sharon I."/>
            <person name="Castelle C.J."/>
            <person name="Probst A.J."/>
            <person name="Thomas B.C."/>
            <person name="Singh A."/>
            <person name="Wilkins M.J."/>
            <person name="Karaoz U."/>
            <person name="Brodie E.L."/>
            <person name="Williams K.H."/>
            <person name="Hubbard S.S."/>
            <person name="Banfield J.F."/>
        </authorList>
    </citation>
    <scope>NUCLEOTIDE SEQUENCE [LARGE SCALE GENOMIC DNA]</scope>
</reference>
<dbReference type="AlphaFoldDB" id="A0A1F6E6G7"/>